<evidence type="ECO:0000313" key="4">
    <source>
        <dbReference type="EMBL" id="SHL00368.1"/>
    </source>
</evidence>
<dbReference type="Pfam" id="PF16313">
    <property type="entry name" value="DUF4953"/>
    <property type="match status" value="1"/>
</dbReference>
<dbReference type="SUPFAM" id="SSF55486">
    <property type="entry name" value="Metalloproteases ('zincins'), catalytic domain"/>
    <property type="match status" value="1"/>
</dbReference>
<organism evidence="4 5">
    <name type="scientific">Flavobacterium xanthum</name>
    <dbReference type="NCBI Taxonomy" id="69322"/>
    <lineage>
        <taxon>Bacteria</taxon>
        <taxon>Pseudomonadati</taxon>
        <taxon>Bacteroidota</taxon>
        <taxon>Flavobacteriia</taxon>
        <taxon>Flavobacteriales</taxon>
        <taxon>Flavobacteriaceae</taxon>
        <taxon>Flavobacterium</taxon>
    </lineage>
</organism>
<evidence type="ECO:0008006" key="6">
    <source>
        <dbReference type="Google" id="ProtNLM"/>
    </source>
</evidence>
<dbReference type="Proteomes" id="UP000184260">
    <property type="component" value="Unassembled WGS sequence"/>
</dbReference>
<dbReference type="GO" id="GO:0008237">
    <property type="term" value="F:metallopeptidase activity"/>
    <property type="evidence" value="ECO:0007669"/>
    <property type="project" value="InterPro"/>
</dbReference>
<keyword evidence="1" id="KW-0732">Signal</keyword>
<accession>A0A1M6X352</accession>
<evidence type="ECO:0000259" key="2">
    <source>
        <dbReference type="Pfam" id="PF16313"/>
    </source>
</evidence>
<evidence type="ECO:0000313" key="5">
    <source>
        <dbReference type="Proteomes" id="UP000184260"/>
    </source>
</evidence>
<feature type="domain" description="EcxA zinc-binding" evidence="2">
    <location>
        <begin position="404"/>
        <end position="711"/>
    </location>
</feature>
<protein>
    <recommendedName>
        <fullName evidence="6">Peptidase</fullName>
    </recommendedName>
</protein>
<dbReference type="CDD" id="cd04276">
    <property type="entry name" value="ZnMc_MMP_like_2"/>
    <property type="match status" value="1"/>
</dbReference>
<reference evidence="5" key="1">
    <citation type="submission" date="2016-11" db="EMBL/GenBank/DDBJ databases">
        <authorList>
            <person name="Varghese N."/>
            <person name="Submissions S."/>
        </authorList>
    </citation>
    <scope>NUCLEOTIDE SEQUENCE [LARGE SCALE GENOMIC DNA]</scope>
    <source>
        <strain evidence="5">DSM 3661</strain>
    </source>
</reference>
<evidence type="ECO:0000259" key="3">
    <source>
        <dbReference type="Pfam" id="PF17148"/>
    </source>
</evidence>
<sequence length="811" mass="90271">MMKLYVLRSLLLLFLIPFYAKAQTVSIAEKTKTMKVYNGYKPFYWDETTGKIWLQIDTFDEEFLYQTAIPAGLGSNEVGLDRGKLGATSVVKFSRVGNKILMIQPNYSYRAITNDAAEKRAVEQSFAQSILWGFTVAAETSGSVLVDATSFFMRDALKISAILQTNSQGTYALDETRSALYLDRTKNFPMNSEFETTMTFVNNSGKSGAYVNAVTPASEAISLRIHHSFVALPDSNFKTRTYDARSPYNTNSYFDYSTPISEPIQKNFINRHRLEKKDPLADRSEAVKPIIYYLDNGIPEPIRGALLEGASWWNQAFESAGFINAFQIKILPEGTDPMDLRYNVINWVHRSTRGWSYGYSIADPRTGEILKGNVSLGSLRVRQDYLIAQGLLAPFENGDLPADNKMLQMALQRLKQLAVHEVGHTLGLMHNYISSAQNRSSVMDYPPPMATLNSNDEIDLSNAYTNEIGDWDKISIQYGYKQFPNGTDEAVALDNLLTDASKKGLTFISDRDARDAGGLHPNANLWDTGNDPVTELKRVMQIRAKALSKFGENSIRKGTPMAMLEDVLVPVFLFHRYQVEAATKVIGGQYYSYAIKGDGQMVTKSVSKEEQLNALNAVVDCMDPKVLALPERIIKLIPPRPANYDYDRELFNRKTGLAFDPLAAAEAAADIPLSFLFNTSRLNRLVEYQAENGGLGIDDMIQVLTTKLWNGQKSIGLEGLIQQQNEQMLLTYLLAVSVNDSASFATKAGLLKAIDDLKTKVTAQLKKTKNNTQKGYLLLTLERIKSPEKAKATLHQTAPPGAPIGCGTNEN</sequence>
<feature type="domain" description="DUF5117" evidence="3">
    <location>
        <begin position="83"/>
        <end position="277"/>
    </location>
</feature>
<dbReference type="EMBL" id="FRBU01000001">
    <property type="protein sequence ID" value="SHL00368.1"/>
    <property type="molecule type" value="Genomic_DNA"/>
</dbReference>
<dbReference type="PANTHER" id="PTHR38478:SF1">
    <property type="entry name" value="ZINC DEPENDENT METALLOPROTEASE DOMAIN LIPOPROTEIN"/>
    <property type="match status" value="1"/>
</dbReference>
<dbReference type="Pfam" id="PF17148">
    <property type="entry name" value="DUF5117"/>
    <property type="match status" value="1"/>
</dbReference>
<proteinExistence type="predicted"/>
<dbReference type="InterPro" id="IPR034032">
    <property type="entry name" value="Zn_MMP-like_bac"/>
</dbReference>
<dbReference type="Gene3D" id="3.40.390.10">
    <property type="entry name" value="Collagenase (Catalytic Domain)"/>
    <property type="match status" value="1"/>
</dbReference>
<dbReference type="InterPro" id="IPR033413">
    <property type="entry name" value="DUF5117"/>
</dbReference>
<dbReference type="PANTHER" id="PTHR38478">
    <property type="entry name" value="PEPTIDASE M1A AND M12B"/>
    <property type="match status" value="1"/>
</dbReference>
<dbReference type="RefSeq" id="WP_217651031.1">
    <property type="nucleotide sequence ID" value="NZ_FRBU01000001.1"/>
</dbReference>
<dbReference type="InterPro" id="IPR032534">
    <property type="entry name" value="EcxA_zinc-bd"/>
</dbReference>
<dbReference type="AlphaFoldDB" id="A0A1M6X352"/>
<evidence type="ECO:0000256" key="1">
    <source>
        <dbReference type="SAM" id="SignalP"/>
    </source>
</evidence>
<feature type="chain" id="PRO_5012319495" description="Peptidase" evidence="1">
    <location>
        <begin position="23"/>
        <end position="811"/>
    </location>
</feature>
<dbReference type="InterPro" id="IPR024079">
    <property type="entry name" value="MetalloPept_cat_dom_sf"/>
</dbReference>
<keyword evidence="5" id="KW-1185">Reference proteome</keyword>
<feature type="signal peptide" evidence="1">
    <location>
        <begin position="1"/>
        <end position="22"/>
    </location>
</feature>
<gene>
    <name evidence="4" type="ORF">SAMN05443669_1001122</name>
</gene>
<dbReference type="STRING" id="69322.SAMN05443669_1001122"/>
<name>A0A1M6X352_9FLAO</name>